<dbReference type="EMBL" id="NHPJ01000129">
    <property type="protein sequence ID" value="OYR54234.1"/>
    <property type="molecule type" value="Genomic_DNA"/>
</dbReference>
<organism evidence="1 2">
    <name type="scientific">Halorubrum halodurans</name>
    <dbReference type="NCBI Taxonomy" id="1383851"/>
    <lineage>
        <taxon>Archaea</taxon>
        <taxon>Methanobacteriati</taxon>
        <taxon>Methanobacteriota</taxon>
        <taxon>Stenosarchaea group</taxon>
        <taxon>Halobacteria</taxon>
        <taxon>Halobacteriales</taxon>
        <taxon>Haloferacaceae</taxon>
        <taxon>Halorubrum</taxon>
    </lineage>
</organism>
<name>A0A256ICF7_9EURY</name>
<evidence type="ECO:0000313" key="1">
    <source>
        <dbReference type="EMBL" id="OYR54234.1"/>
    </source>
</evidence>
<keyword evidence="2" id="KW-1185">Reference proteome</keyword>
<protein>
    <submittedName>
        <fullName evidence="1">Uncharacterized protein</fullName>
    </submittedName>
</protein>
<dbReference type="AlphaFoldDB" id="A0A256ICF7"/>
<reference evidence="1 2" key="1">
    <citation type="journal article" date="2014" name="Front. Microbiol.">
        <title>Population and genomic analysis of the genus Halorubrum.</title>
        <authorList>
            <person name="Fullmer M.S."/>
            <person name="Soucy S.M."/>
            <person name="Swithers K.S."/>
            <person name="Makkay A.M."/>
            <person name="Wheeler R."/>
            <person name="Ventosa A."/>
            <person name="Gogarten J.P."/>
            <person name="Papke R.T."/>
        </authorList>
    </citation>
    <scope>NUCLEOTIDE SEQUENCE [LARGE SCALE GENOMIC DNA]</scope>
    <source>
        <strain evidence="1 2">Cb34</strain>
    </source>
</reference>
<evidence type="ECO:0000313" key="2">
    <source>
        <dbReference type="Proteomes" id="UP000216308"/>
    </source>
</evidence>
<gene>
    <name evidence="1" type="ORF">DJ70_14425</name>
</gene>
<comment type="caution">
    <text evidence="1">The sequence shown here is derived from an EMBL/GenBank/DDBJ whole genome shotgun (WGS) entry which is preliminary data.</text>
</comment>
<accession>A0A256ICF7</accession>
<proteinExistence type="predicted"/>
<dbReference type="Proteomes" id="UP000216308">
    <property type="component" value="Unassembled WGS sequence"/>
</dbReference>
<sequence length="216" mass="22836">MSSMVSTYYQPAKDGEVDLTQLQGPAYLAETAKNASDFQEATMALRSMGFKIAEQASVLSVQVDGSQSEYDGRLARTVQSPDPLPVETEILPSNVPGSIYGAINVEDADGNRTGEIVEITNPFTIVEAEGGVSEVTFKSRQLAESDTTSEEIETIFRENYEANKEAEENVYDTATGNDGGGGGAGGFLPEDQNWGTIALGAGALAIGWGYLTGGDE</sequence>